<evidence type="ECO:0000256" key="1">
    <source>
        <dbReference type="ARBA" id="ARBA00023172"/>
    </source>
</evidence>
<dbReference type="RefSeq" id="WP_102197240.1">
    <property type="nucleotide sequence ID" value="NZ_NIPR01000064.1"/>
</dbReference>
<dbReference type="GO" id="GO:0006310">
    <property type="term" value="P:DNA recombination"/>
    <property type="evidence" value="ECO:0007669"/>
    <property type="project" value="UniProtKB-KW"/>
</dbReference>
<dbReference type="InterPro" id="IPR011010">
    <property type="entry name" value="DNA_brk_join_enz"/>
</dbReference>
<proteinExistence type="predicted"/>
<dbReference type="AlphaFoldDB" id="A0A2N7AR01"/>
<keyword evidence="1" id="KW-0233">DNA recombination</keyword>
<protein>
    <recommendedName>
        <fullName evidence="2">Tyr recombinase domain-containing protein</fullName>
    </recommendedName>
</protein>
<comment type="caution">
    <text evidence="3">The sequence shown here is derived from an EMBL/GenBank/DDBJ whole genome shotgun (WGS) entry which is preliminary data.</text>
</comment>
<dbReference type="GO" id="GO:0003677">
    <property type="term" value="F:DNA binding"/>
    <property type="evidence" value="ECO:0007669"/>
    <property type="project" value="InterPro"/>
</dbReference>
<reference evidence="3 4" key="1">
    <citation type="submission" date="2017-05" db="EMBL/GenBank/DDBJ databases">
        <title>Lactobacillus nurukis nov., sp. nov., isolated from nuruk.</title>
        <authorList>
            <person name="Kim S.-J."/>
        </authorList>
    </citation>
    <scope>NUCLEOTIDE SEQUENCE [LARGE SCALE GENOMIC DNA]</scope>
    <source>
        <strain evidence="3 4">SYF10-1a</strain>
    </source>
</reference>
<dbReference type="GO" id="GO:0015074">
    <property type="term" value="P:DNA integration"/>
    <property type="evidence" value="ECO:0007669"/>
    <property type="project" value="InterPro"/>
</dbReference>
<feature type="domain" description="Tyr recombinase" evidence="2">
    <location>
        <begin position="1"/>
        <end position="110"/>
    </location>
</feature>
<keyword evidence="4" id="KW-1185">Reference proteome</keyword>
<evidence type="ECO:0000313" key="3">
    <source>
        <dbReference type="EMBL" id="PMD67790.1"/>
    </source>
</evidence>
<dbReference type="PROSITE" id="PS51898">
    <property type="entry name" value="TYR_RECOMBINASE"/>
    <property type="match status" value="1"/>
</dbReference>
<sequence length="118" mass="13642">MRKEMLVLGYNTSSRNQWIFPNESNHTLSLMKPNKWMDTVISSYNDNEKNNTKLKRITPHGMRHTFVTIAIESKKLTLKQIQEQVGDSDISVIMNIYAHVTKKASKETIDSFTSYVGF</sequence>
<accession>A0A2N7AR01</accession>
<dbReference type="EMBL" id="NIPR01000064">
    <property type="protein sequence ID" value="PMD67790.1"/>
    <property type="molecule type" value="Genomic_DNA"/>
</dbReference>
<dbReference type="InterPro" id="IPR013762">
    <property type="entry name" value="Integrase-like_cat_sf"/>
</dbReference>
<dbReference type="Gene3D" id="1.10.443.10">
    <property type="entry name" value="Intergrase catalytic core"/>
    <property type="match status" value="1"/>
</dbReference>
<dbReference type="OrthoDB" id="9803188at2"/>
<dbReference type="InterPro" id="IPR002104">
    <property type="entry name" value="Integrase_catalytic"/>
</dbReference>
<dbReference type="Pfam" id="PF00589">
    <property type="entry name" value="Phage_integrase"/>
    <property type="match status" value="1"/>
</dbReference>
<gene>
    <name evidence="3" type="ORF">CBP76_12745</name>
</gene>
<evidence type="ECO:0000313" key="4">
    <source>
        <dbReference type="Proteomes" id="UP000235649"/>
    </source>
</evidence>
<organism evidence="3 4">
    <name type="scientific">Companilactobacillus nuruki</name>
    <dbReference type="NCBI Taxonomy" id="1993540"/>
    <lineage>
        <taxon>Bacteria</taxon>
        <taxon>Bacillati</taxon>
        <taxon>Bacillota</taxon>
        <taxon>Bacilli</taxon>
        <taxon>Lactobacillales</taxon>
        <taxon>Lactobacillaceae</taxon>
        <taxon>Companilactobacillus</taxon>
    </lineage>
</organism>
<dbReference type="SUPFAM" id="SSF56349">
    <property type="entry name" value="DNA breaking-rejoining enzymes"/>
    <property type="match status" value="1"/>
</dbReference>
<name>A0A2N7AR01_9LACO</name>
<evidence type="ECO:0000259" key="2">
    <source>
        <dbReference type="PROSITE" id="PS51898"/>
    </source>
</evidence>
<dbReference type="Proteomes" id="UP000235649">
    <property type="component" value="Unassembled WGS sequence"/>
</dbReference>